<dbReference type="Proteomes" id="UP000027451">
    <property type="component" value="Unassembled WGS sequence"/>
</dbReference>
<dbReference type="PANTHER" id="PTHR46401:SF8">
    <property type="entry name" value="BLL6006 PROTEIN"/>
    <property type="match status" value="1"/>
</dbReference>
<feature type="domain" description="Glycosyltransferase subfamily 4-like N-terminal" evidence="2">
    <location>
        <begin position="79"/>
        <end position="246"/>
    </location>
</feature>
<dbReference type="CDD" id="cd03809">
    <property type="entry name" value="GT4_MtfB-like"/>
    <property type="match status" value="1"/>
</dbReference>
<dbReference type="Pfam" id="PF13579">
    <property type="entry name" value="Glyco_trans_4_4"/>
    <property type="match status" value="1"/>
</dbReference>
<reference evidence="3 4" key="1">
    <citation type="submission" date="2014-03" db="EMBL/GenBank/DDBJ databases">
        <title>Draft Genome Sequences of Four Burkholderia Strains.</title>
        <authorList>
            <person name="Liu X.Y."/>
            <person name="Li C.X."/>
            <person name="Xu J.H."/>
        </authorList>
    </citation>
    <scope>NUCLEOTIDE SEQUENCE [LARGE SCALE GENOMIC DNA]</scope>
    <source>
        <strain evidence="3 4">OP-1</strain>
    </source>
</reference>
<proteinExistence type="predicted"/>
<feature type="domain" description="Glycosyl transferase family 1" evidence="1">
    <location>
        <begin position="279"/>
        <end position="433"/>
    </location>
</feature>
<sequence length="472" mass="54582">MSFLLRGTQDMLFKRAASSTTYQSDLAVPRFAHRRVETREHASGADVTGIGFHVRPIRMVVFIELDNSVGGGFQQATNAALLAKRLPPELCNVTFITTRRSAIEELHRVGIDARYLRVHRWQKLLARFHVMWRLLNPPQLFRKHVYFNWLDRSLREMGADLVYFTGPSYLALVTARFSYLFTVWDLAHRDEVDFPEVRCGGEFERREQIYQLALKKATGVVVDSEAGRDNVIRRYAVDEERVHVIPFSPAIGTQLSEHELDHPDRFIDIKAKYGLDCDYVYYPAQFWPHKNHVYLLRGLRSLEDRFGIRVGAIFSGRDFGNLAHVRSVADELRLADRIRFAGFVSDIEVTCLYRQAVALVMPTYFGPTNLPPYEAFQLRVPVLYSDLKNLRDQIDDAGLLIDLVNPDSMADALRELIIDPDLRMRLIQRGKQRIESLTDDRRLSVLRHALETFRVRRMCWQPSPKMSRIGDS</sequence>
<dbReference type="Pfam" id="PF00534">
    <property type="entry name" value="Glycos_transf_1"/>
    <property type="match status" value="1"/>
</dbReference>
<organism evidence="3 4">
    <name type="scientific">Caballeronia zhejiangensis</name>
    <dbReference type="NCBI Taxonomy" id="871203"/>
    <lineage>
        <taxon>Bacteria</taxon>
        <taxon>Pseudomonadati</taxon>
        <taxon>Pseudomonadota</taxon>
        <taxon>Betaproteobacteria</taxon>
        <taxon>Burkholderiales</taxon>
        <taxon>Burkholderiaceae</taxon>
        <taxon>Caballeronia</taxon>
    </lineage>
</organism>
<evidence type="ECO:0000313" key="3">
    <source>
        <dbReference type="EMBL" id="KDR33807.1"/>
    </source>
</evidence>
<dbReference type="SUPFAM" id="SSF53756">
    <property type="entry name" value="UDP-Glycosyltransferase/glycogen phosphorylase"/>
    <property type="match status" value="1"/>
</dbReference>
<dbReference type="PANTHER" id="PTHR46401">
    <property type="entry name" value="GLYCOSYLTRANSFERASE WBBK-RELATED"/>
    <property type="match status" value="1"/>
</dbReference>
<protein>
    <submittedName>
        <fullName evidence="3">Glycosyl transferase family 1</fullName>
    </submittedName>
</protein>
<dbReference type="AlphaFoldDB" id="A0A656QUJ4"/>
<dbReference type="EMBL" id="JFHD01000001">
    <property type="protein sequence ID" value="KDR33807.1"/>
    <property type="molecule type" value="Genomic_DNA"/>
</dbReference>
<accession>A0A656QUJ4</accession>
<dbReference type="InterPro" id="IPR001296">
    <property type="entry name" value="Glyco_trans_1"/>
</dbReference>
<comment type="caution">
    <text evidence="3">The sequence shown here is derived from an EMBL/GenBank/DDBJ whole genome shotgun (WGS) entry which is preliminary data.</text>
</comment>
<dbReference type="InterPro" id="IPR028098">
    <property type="entry name" value="Glyco_trans_4-like_N"/>
</dbReference>
<dbReference type="Gene3D" id="3.40.50.2000">
    <property type="entry name" value="Glycogen Phosphorylase B"/>
    <property type="match status" value="2"/>
</dbReference>
<keyword evidence="3" id="KW-0808">Transferase</keyword>
<keyword evidence="4" id="KW-1185">Reference proteome</keyword>
<dbReference type="RefSeq" id="WP_235366190.1">
    <property type="nucleotide sequence ID" value="NZ_CP084286.1"/>
</dbReference>
<evidence type="ECO:0000313" key="4">
    <source>
        <dbReference type="Proteomes" id="UP000027451"/>
    </source>
</evidence>
<gene>
    <name evidence="3" type="ORF">BG60_01215</name>
</gene>
<name>A0A656QUJ4_9BURK</name>
<evidence type="ECO:0000259" key="2">
    <source>
        <dbReference type="Pfam" id="PF13579"/>
    </source>
</evidence>
<dbReference type="GO" id="GO:0016757">
    <property type="term" value="F:glycosyltransferase activity"/>
    <property type="evidence" value="ECO:0007669"/>
    <property type="project" value="InterPro"/>
</dbReference>
<evidence type="ECO:0000259" key="1">
    <source>
        <dbReference type="Pfam" id="PF00534"/>
    </source>
</evidence>